<evidence type="ECO:0000313" key="2">
    <source>
        <dbReference type="Proteomes" id="UP001060215"/>
    </source>
</evidence>
<sequence length="339" mass="37775">MAGRRMLYGGASCGGGGGGGGGESTNTILLQNQRVPCSSEPLDSLFLSGSSPSFLGSRSMVSFEDVNGGKRTNRPFFHLFDQEDNVVDDELDEYFHQPEKKRRLTPDQVQFLEQSFEVENKLEPDRKIQLAKDLGLQPRQIAIWFQNRRARWKTKQLEKDYKALQSSYNTLKADYDGLVKEKDKLKSKVLHLADKLVLKEKEKGNSESSDTIQQSQAPMQRLPIADSVSEGEVSKNSTVACKQEDLSSVKSDVLDSDSPRYIDGGHSSLLEPGDSSYVFEPDQSDTSQDEEDNLSKNLLPPPPPAYVFPKIEDDDYADPPGNSCLFGFSVEDHAFGFWS</sequence>
<comment type="caution">
    <text evidence="1">The sequence shown here is derived from an EMBL/GenBank/DDBJ whole genome shotgun (WGS) entry which is preliminary data.</text>
</comment>
<accession>A0ACC0FC00</accession>
<keyword evidence="2" id="KW-1185">Reference proteome</keyword>
<keyword evidence="1" id="KW-0371">Homeobox</keyword>
<reference evidence="1 2" key="1">
    <citation type="journal article" date="2022" name="Plant J.">
        <title>Chromosome-level genome of Camellia lanceoleosa provides a valuable resource for understanding genome evolution and self-incompatibility.</title>
        <authorList>
            <person name="Gong W."/>
            <person name="Xiao S."/>
            <person name="Wang L."/>
            <person name="Liao Z."/>
            <person name="Chang Y."/>
            <person name="Mo W."/>
            <person name="Hu G."/>
            <person name="Li W."/>
            <person name="Zhao G."/>
            <person name="Zhu H."/>
            <person name="Hu X."/>
            <person name="Ji K."/>
            <person name="Xiang X."/>
            <person name="Song Q."/>
            <person name="Yuan D."/>
            <person name="Jin S."/>
            <person name="Zhang L."/>
        </authorList>
    </citation>
    <scope>NUCLEOTIDE SEQUENCE [LARGE SCALE GENOMIC DNA]</scope>
    <source>
        <strain evidence="1">SQ_2022a</strain>
    </source>
</reference>
<dbReference type="Proteomes" id="UP001060215">
    <property type="component" value="Chromosome 15"/>
</dbReference>
<dbReference type="EMBL" id="CM045772">
    <property type="protein sequence ID" value="KAI7985658.1"/>
    <property type="molecule type" value="Genomic_DNA"/>
</dbReference>
<organism evidence="1 2">
    <name type="scientific">Camellia lanceoleosa</name>
    <dbReference type="NCBI Taxonomy" id="1840588"/>
    <lineage>
        <taxon>Eukaryota</taxon>
        <taxon>Viridiplantae</taxon>
        <taxon>Streptophyta</taxon>
        <taxon>Embryophyta</taxon>
        <taxon>Tracheophyta</taxon>
        <taxon>Spermatophyta</taxon>
        <taxon>Magnoliopsida</taxon>
        <taxon>eudicotyledons</taxon>
        <taxon>Gunneridae</taxon>
        <taxon>Pentapetalae</taxon>
        <taxon>asterids</taxon>
        <taxon>Ericales</taxon>
        <taxon>Theaceae</taxon>
        <taxon>Camellia</taxon>
    </lineage>
</organism>
<evidence type="ECO:0000313" key="1">
    <source>
        <dbReference type="EMBL" id="KAI7985658.1"/>
    </source>
</evidence>
<keyword evidence="1" id="KW-0238">DNA-binding</keyword>
<name>A0ACC0FC00_9ERIC</name>
<gene>
    <name evidence="1" type="ORF">LOK49_LG14G00760</name>
</gene>
<proteinExistence type="predicted"/>
<protein>
    <submittedName>
        <fullName evidence="1">Homeobox-leucine zipper protein HAT5</fullName>
    </submittedName>
</protein>